<evidence type="ECO:0000256" key="4">
    <source>
        <dbReference type="ARBA" id="ARBA00022552"/>
    </source>
</evidence>
<organism evidence="13 14">
    <name type="scientific">Talaromyces proteolyticus</name>
    <dbReference type="NCBI Taxonomy" id="1131652"/>
    <lineage>
        <taxon>Eukaryota</taxon>
        <taxon>Fungi</taxon>
        <taxon>Dikarya</taxon>
        <taxon>Ascomycota</taxon>
        <taxon>Pezizomycotina</taxon>
        <taxon>Eurotiomycetes</taxon>
        <taxon>Eurotiomycetidae</taxon>
        <taxon>Eurotiales</taxon>
        <taxon>Trichocomaceae</taxon>
        <taxon>Talaromyces</taxon>
        <taxon>Talaromyces sect. Bacilispori</taxon>
    </lineage>
</organism>
<evidence type="ECO:0000259" key="12">
    <source>
        <dbReference type="PROSITE" id="PS50102"/>
    </source>
</evidence>
<dbReference type="GeneID" id="70239650"/>
<evidence type="ECO:0000313" key="14">
    <source>
        <dbReference type="Proteomes" id="UP001201262"/>
    </source>
</evidence>
<feature type="domain" description="RRM" evidence="12">
    <location>
        <begin position="696"/>
        <end position="773"/>
    </location>
</feature>
<dbReference type="PANTHER" id="PTHR24012">
    <property type="entry name" value="RNA BINDING PROTEIN"/>
    <property type="match status" value="1"/>
</dbReference>
<dbReference type="SUPFAM" id="SSF54928">
    <property type="entry name" value="RNA-binding domain, RBD"/>
    <property type="match status" value="4"/>
</dbReference>
<dbReference type="Gene3D" id="3.30.70.330">
    <property type="match status" value="5"/>
</dbReference>
<keyword evidence="8" id="KW-0687">Ribonucleoprotein</keyword>
<feature type="region of interest" description="Disordered" evidence="11">
    <location>
        <begin position="78"/>
        <end position="109"/>
    </location>
</feature>
<dbReference type="InterPro" id="IPR000504">
    <property type="entry name" value="RRM_dom"/>
</dbReference>
<evidence type="ECO:0000256" key="2">
    <source>
        <dbReference type="ARBA" id="ARBA00008033"/>
    </source>
</evidence>
<dbReference type="FunFam" id="3.30.70.330:FF:000459">
    <property type="entry name" value="Multiple RNA-binding domain-containing protein 1"/>
    <property type="match status" value="1"/>
</dbReference>
<comment type="similarity">
    <text evidence="2">Belongs to the RRM MRD1 family.</text>
</comment>
<evidence type="ECO:0000256" key="1">
    <source>
        <dbReference type="ARBA" id="ARBA00004123"/>
    </source>
</evidence>
<dbReference type="Proteomes" id="UP001201262">
    <property type="component" value="Unassembled WGS sequence"/>
</dbReference>
<proteinExistence type="inferred from homology"/>
<feature type="region of interest" description="Disordered" evidence="11">
    <location>
        <begin position="259"/>
        <end position="279"/>
    </location>
</feature>
<accession>A0AAD4KV61</accession>
<comment type="subcellular location">
    <subcellularLocation>
        <location evidence="1">Nucleus</location>
    </subcellularLocation>
</comment>
<comment type="function">
    <text evidence="9">Involved in pre-rRNA processing.</text>
</comment>
<dbReference type="InterPro" id="IPR012677">
    <property type="entry name" value="Nucleotide-bd_a/b_plait_sf"/>
</dbReference>
<keyword evidence="14" id="KW-1185">Reference proteome</keyword>
<feature type="region of interest" description="Disordered" evidence="11">
    <location>
        <begin position="126"/>
        <end position="219"/>
    </location>
</feature>
<feature type="compositionally biased region" description="Basic and acidic residues" evidence="11">
    <location>
        <begin position="155"/>
        <end position="172"/>
    </location>
</feature>
<dbReference type="GO" id="GO:0005634">
    <property type="term" value="C:nucleus"/>
    <property type="evidence" value="ECO:0007669"/>
    <property type="project" value="UniProtKB-SubCell"/>
</dbReference>
<sequence>METTRVYVSGLPPTLSNQDLGKHFASRFQVTDAHVIPSRRIGFVGFKDASHAKKAVEYFHKTYLRMSKISVEIARSALESNPTKSQDSSHQANSPSTNNLKRKRDADEHKVDDKLEEFLTVMQHPSKTRTWANDDDLIQPSVADKATTEANNTEEPTKNKTEKCFKKPRVNEVDPSGFETQEQALATAPQEKEKNDPDNNDSPSTMDEGDDQPKSDADWLRSKTSRLLGLLDEEEQIELGHPNITSRDENSHEAVKVTIRQSPKAPEDEELLEQKETTEERNYNADVELIRSSGRLFVRNLAYGATEADLEAIFSSYGKIEEIHVAFDTRTTSSKGFAYIQYINPSSAVNAYNELDGKDFQGRLLHILPASAKKSYKIDDYELSKLPLKKQKQIKRKMEASSTTFNWNSLYMNTDAVMSSVADRLGVSKADLLDPTSSDAAVKQAHAETHVIQETKAYFIENGVNLDSFQQRERGNTAILVKNFSYGVKSPELRKIFEPFGHLTRLLIPPSGTIAIVEFAKPDEAQKAFKGLAYRKLGDSILFLERAPRNLFDSPATTTINPAPDIKAKSQGFSAADTFAAEDNEVQLPTTTLFVRNLNFATTTTRLSEVFQPLEGFLSAKVKTKSDPKRPGETLSMGFGFVEFRTKEQAQAALAAMDGYTLDQHALVVKTSHKGVDAAESRRREETAKKIAARRTKIIIKNLPFQATKKDVRSLFGAYGQLRSVRVPKKFDRSARGFAFADFVSSREAENAMDALKNTHLLGRKLVLEYASAESVDAEEEIRKIEKKTGQQLDREKLQNLTGVGRKKFVVGAEEDDS</sequence>
<feature type="domain" description="RRM" evidence="12">
    <location>
        <begin position="4"/>
        <end position="76"/>
    </location>
</feature>
<evidence type="ECO:0000256" key="3">
    <source>
        <dbReference type="ARBA" id="ARBA00013428"/>
    </source>
</evidence>
<dbReference type="GO" id="GO:0006364">
    <property type="term" value="P:rRNA processing"/>
    <property type="evidence" value="ECO:0007669"/>
    <property type="project" value="UniProtKB-KW"/>
</dbReference>
<dbReference type="FunFam" id="3.30.70.330:FF:000247">
    <property type="entry name" value="Multiple RNA-binding domain-containing protein 1"/>
    <property type="match status" value="1"/>
</dbReference>
<evidence type="ECO:0000256" key="9">
    <source>
        <dbReference type="ARBA" id="ARBA00057379"/>
    </source>
</evidence>
<dbReference type="SMART" id="SM00360">
    <property type="entry name" value="RRM"/>
    <property type="match status" value="5"/>
</dbReference>
<comment type="caution">
    <text evidence="13">The sequence shown here is derived from an EMBL/GenBank/DDBJ whole genome shotgun (WGS) entry which is preliminary data.</text>
</comment>
<dbReference type="CDD" id="cd12320">
    <property type="entry name" value="RRM6_RBM19_RRM5_MRD1"/>
    <property type="match status" value="1"/>
</dbReference>
<evidence type="ECO:0000256" key="6">
    <source>
        <dbReference type="ARBA" id="ARBA00022884"/>
    </source>
</evidence>
<evidence type="ECO:0000256" key="10">
    <source>
        <dbReference type="PROSITE-ProRule" id="PRU00176"/>
    </source>
</evidence>
<dbReference type="PROSITE" id="PS50102">
    <property type="entry name" value="RRM"/>
    <property type="match status" value="5"/>
</dbReference>
<reference evidence="13" key="1">
    <citation type="submission" date="2021-12" db="EMBL/GenBank/DDBJ databases">
        <title>Convergent genome expansion in fungi linked to evolution of root-endophyte symbiosis.</title>
        <authorList>
            <consortium name="DOE Joint Genome Institute"/>
            <person name="Ke Y.-H."/>
            <person name="Bonito G."/>
            <person name="Liao H.-L."/>
            <person name="Looney B."/>
            <person name="Rojas-Flechas A."/>
            <person name="Nash J."/>
            <person name="Hameed K."/>
            <person name="Schadt C."/>
            <person name="Martin F."/>
            <person name="Crous P.W."/>
            <person name="Miettinen O."/>
            <person name="Magnuson J.K."/>
            <person name="Labbe J."/>
            <person name="Jacobson D."/>
            <person name="Doktycz M.J."/>
            <person name="Veneault-Fourrey C."/>
            <person name="Kuo A."/>
            <person name="Mondo S."/>
            <person name="Calhoun S."/>
            <person name="Riley R."/>
            <person name="Ohm R."/>
            <person name="LaButti K."/>
            <person name="Andreopoulos B."/>
            <person name="Pangilinan J."/>
            <person name="Nolan M."/>
            <person name="Tritt A."/>
            <person name="Clum A."/>
            <person name="Lipzen A."/>
            <person name="Daum C."/>
            <person name="Barry K."/>
            <person name="Grigoriev I.V."/>
            <person name="Vilgalys R."/>
        </authorList>
    </citation>
    <scope>NUCLEOTIDE SEQUENCE</scope>
    <source>
        <strain evidence="13">PMI_201</strain>
    </source>
</reference>
<evidence type="ECO:0000256" key="7">
    <source>
        <dbReference type="ARBA" id="ARBA00023242"/>
    </source>
</evidence>
<dbReference type="CDD" id="cd12568">
    <property type="entry name" value="RRM3_MRD1"/>
    <property type="match status" value="1"/>
</dbReference>
<keyword evidence="6 10" id="KW-0694">RNA-binding</keyword>
<feature type="domain" description="RRM" evidence="12">
    <location>
        <begin position="477"/>
        <end position="549"/>
    </location>
</feature>
<dbReference type="AlphaFoldDB" id="A0AAD4KV61"/>
<gene>
    <name evidence="13" type="ORF">BGW36DRAFT_131368</name>
</gene>
<dbReference type="InterPro" id="IPR034482">
    <property type="entry name" value="Mrd1_RRM3"/>
</dbReference>
<dbReference type="FunFam" id="3.30.70.330:FF:000452">
    <property type="entry name" value="Multiple RNA-binding domain-containing protein 1"/>
    <property type="match status" value="1"/>
</dbReference>
<keyword evidence="4" id="KW-0698">rRNA processing</keyword>
<keyword evidence="7" id="KW-0539">Nucleus</keyword>
<evidence type="ECO:0000256" key="11">
    <source>
        <dbReference type="SAM" id="MobiDB-lite"/>
    </source>
</evidence>
<feature type="domain" description="RRM" evidence="12">
    <location>
        <begin position="294"/>
        <end position="372"/>
    </location>
</feature>
<evidence type="ECO:0000256" key="5">
    <source>
        <dbReference type="ARBA" id="ARBA00022737"/>
    </source>
</evidence>
<keyword evidence="5" id="KW-0677">Repeat</keyword>
<dbReference type="RefSeq" id="XP_046074276.1">
    <property type="nucleotide sequence ID" value="XM_046209363.1"/>
</dbReference>
<evidence type="ECO:0000256" key="8">
    <source>
        <dbReference type="ARBA" id="ARBA00023274"/>
    </source>
</evidence>
<dbReference type="GO" id="GO:1990904">
    <property type="term" value="C:ribonucleoprotein complex"/>
    <property type="evidence" value="ECO:0007669"/>
    <property type="project" value="UniProtKB-KW"/>
</dbReference>
<dbReference type="EMBL" id="JAJTJA010000004">
    <property type="protein sequence ID" value="KAH8700570.1"/>
    <property type="molecule type" value="Genomic_DNA"/>
</dbReference>
<dbReference type="GO" id="GO:0003723">
    <property type="term" value="F:RNA binding"/>
    <property type="evidence" value="ECO:0007669"/>
    <property type="project" value="UniProtKB-UniRule"/>
</dbReference>
<protein>
    <recommendedName>
        <fullName evidence="3">Multiple RNA-binding domain-containing protein 1</fullName>
    </recommendedName>
</protein>
<dbReference type="Pfam" id="PF00076">
    <property type="entry name" value="RRM_1"/>
    <property type="match status" value="5"/>
</dbReference>
<dbReference type="InterPro" id="IPR035979">
    <property type="entry name" value="RBD_domain_sf"/>
</dbReference>
<feature type="domain" description="RRM" evidence="12">
    <location>
        <begin position="591"/>
        <end position="674"/>
    </location>
</feature>
<feature type="compositionally biased region" description="Polar residues" evidence="11">
    <location>
        <begin position="78"/>
        <end position="99"/>
    </location>
</feature>
<name>A0AAD4KV61_9EURO</name>
<evidence type="ECO:0000313" key="13">
    <source>
        <dbReference type="EMBL" id="KAH8700570.1"/>
    </source>
</evidence>